<sequence>MTNSVALLERRAREAESLANAYRDAAGPVPLVRLEVLDARMWAYRQAARVVRESLENPRGLTLTMRQSRGSGRRLDLDRGRGGWTLVEKEWTGCAWRPTGSENVHDVALELGGSEHV</sequence>
<accession>A0ABD5ZD54</accession>
<evidence type="ECO:0000313" key="1">
    <source>
        <dbReference type="EMBL" id="MFC7202838.1"/>
    </source>
</evidence>
<organism evidence="1 2">
    <name type="scientific">Haloferax namakaokahaiae</name>
    <dbReference type="NCBI Taxonomy" id="1748331"/>
    <lineage>
        <taxon>Archaea</taxon>
        <taxon>Methanobacteriati</taxon>
        <taxon>Methanobacteriota</taxon>
        <taxon>Stenosarchaea group</taxon>
        <taxon>Halobacteria</taxon>
        <taxon>Halobacteriales</taxon>
        <taxon>Haloferacaceae</taxon>
        <taxon>Haloferax</taxon>
    </lineage>
</organism>
<evidence type="ECO:0000313" key="2">
    <source>
        <dbReference type="Proteomes" id="UP001596481"/>
    </source>
</evidence>
<reference evidence="1 2" key="1">
    <citation type="journal article" date="2019" name="Int. J. Syst. Evol. Microbiol.">
        <title>The Global Catalogue of Microorganisms (GCM) 10K type strain sequencing project: providing services to taxonomists for standard genome sequencing and annotation.</title>
        <authorList>
            <consortium name="The Broad Institute Genomics Platform"/>
            <consortium name="The Broad Institute Genome Sequencing Center for Infectious Disease"/>
            <person name="Wu L."/>
            <person name="Ma J."/>
        </authorList>
    </citation>
    <scope>NUCLEOTIDE SEQUENCE [LARGE SCALE GENOMIC DNA]</scope>
    <source>
        <strain evidence="1 2">DSM 29988</strain>
    </source>
</reference>
<name>A0ABD5ZD54_9EURY</name>
<protein>
    <submittedName>
        <fullName evidence="1">Uncharacterized protein</fullName>
    </submittedName>
</protein>
<comment type="caution">
    <text evidence="1">The sequence shown here is derived from an EMBL/GenBank/DDBJ whole genome shotgun (WGS) entry which is preliminary data.</text>
</comment>
<keyword evidence="2" id="KW-1185">Reference proteome</keyword>
<dbReference type="AlphaFoldDB" id="A0ABD5ZD54"/>
<dbReference type="EMBL" id="JBHTAA010000001">
    <property type="protein sequence ID" value="MFC7202838.1"/>
    <property type="molecule type" value="Genomic_DNA"/>
</dbReference>
<dbReference type="Proteomes" id="UP001596481">
    <property type="component" value="Unassembled WGS sequence"/>
</dbReference>
<dbReference type="RefSeq" id="WP_390222125.1">
    <property type="nucleotide sequence ID" value="NZ_JBHTAA010000001.1"/>
</dbReference>
<gene>
    <name evidence="1" type="ORF">ACFQJC_04875</name>
</gene>
<proteinExistence type="predicted"/>